<protein>
    <recommendedName>
        <fullName evidence="4">S1 motif domain-containing protein</fullName>
    </recommendedName>
</protein>
<evidence type="ECO:0000313" key="2">
    <source>
        <dbReference type="EMBL" id="GMS96049.1"/>
    </source>
</evidence>
<feature type="compositionally biased region" description="Basic and acidic residues" evidence="1">
    <location>
        <begin position="879"/>
        <end position="907"/>
    </location>
</feature>
<proteinExistence type="predicted"/>
<keyword evidence="3" id="KW-1185">Reference proteome</keyword>
<evidence type="ECO:0000313" key="3">
    <source>
        <dbReference type="Proteomes" id="UP001432027"/>
    </source>
</evidence>
<reference evidence="2" key="1">
    <citation type="submission" date="2023-10" db="EMBL/GenBank/DDBJ databases">
        <title>Genome assembly of Pristionchus species.</title>
        <authorList>
            <person name="Yoshida K."/>
            <person name="Sommer R.J."/>
        </authorList>
    </citation>
    <scope>NUCLEOTIDE SEQUENCE</scope>
    <source>
        <strain evidence="2">RS0144</strain>
    </source>
</reference>
<dbReference type="EMBL" id="BTSX01000004">
    <property type="protein sequence ID" value="GMS96049.1"/>
    <property type="molecule type" value="Genomic_DNA"/>
</dbReference>
<dbReference type="AlphaFoldDB" id="A0AAV5TP27"/>
<organism evidence="2 3">
    <name type="scientific">Pristionchus entomophagus</name>
    <dbReference type="NCBI Taxonomy" id="358040"/>
    <lineage>
        <taxon>Eukaryota</taxon>
        <taxon>Metazoa</taxon>
        <taxon>Ecdysozoa</taxon>
        <taxon>Nematoda</taxon>
        <taxon>Chromadorea</taxon>
        <taxon>Rhabditida</taxon>
        <taxon>Rhabditina</taxon>
        <taxon>Diplogasteromorpha</taxon>
        <taxon>Diplogasteroidea</taxon>
        <taxon>Neodiplogasteridae</taxon>
        <taxon>Pristionchus</taxon>
    </lineage>
</organism>
<feature type="non-terminal residue" evidence="2">
    <location>
        <position position="1"/>
    </location>
</feature>
<gene>
    <name evidence="2" type="ORF">PENTCL1PPCAC_18224</name>
</gene>
<feature type="region of interest" description="Disordered" evidence="1">
    <location>
        <begin position="694"/>
        <end position="728"/>
    </location>
</feature>
<feature type="compositionally biased region" description="Polar residues" evidence="1">
    <location>
        <begin position="908"/>
        <end position="917"/>
    </location>
</feature>
<dbReference type="Proteomes" id="UP001432027">
    <property type="component" value="Unassembled WGS sequence"/>
</dbReference>
<accession>A0AAV5TP27</accession>
<sequence length="971" mass="112509">WITRPSSVNEVSHPNRRMIGLIVQLTAEFCKIWSTSSLRFITYTRDDLPNGSHEGDWIEIEFNSSGVMKGIKKVEDILETIRDQRGKMQVLDIFLVDFRREEAFCETFGVVKINKGKEGGKWIEERKIKDHCVHLWITISSNSQFSIEEQSLDRANSKDRKYSEKYKRLLDGLEKVKIQSPRKEIREGYREFDETILIVGFDHNSKRFFSSSRCGEAFINESIWIEFNQEKEVEKGDSFRARLRKYEVDDMHKVVKLYTRAELAEGVEVHATLKYLSVELNAVVVERRQSCFAIETQPFGLVTYSLDKSFLPSNLYCGDHLRVILHRYKDESKSDHPSKWQVTRLVDILEKKSEVKSDEVEWPENRDSKLHSNHGEEQMEEFSETIMIVGFDERFNHFFSSSCSGEAVVRQSVWKKQGEVKLGDVFRATLCRISDPAIDFRVLNLKKRMDTWEGVKVIVVGKDVRAELDGKIVERRSTCFAFETTPFGLITYPLGLKSIPEDVEIGDYLRVRAQRFRDESQTDHPSKWQVTRVKNRLLSPVTTEAWFEGIVTSINGARVVISFKHGNAEYNTTCGDDMHLSLGTVVDIFVRDTGYDSHFEVCEIDKRTRIREDIKVEKNEDKEKAIFTVSCTAEVIGKRDGYFLLDTPIIGLAQFFFGECPISMRVGQIWDVKMHRRKDKRDLPSHWVAHGVERDSPRSTAMGTVRRNEGRRARGGKDREEDLPSTTQNDDHLQWGTVIITGSKDGDWFAACHLSDSIIIPLSLLKNLAIPKRGSFYRIKCSMDNGRMKAYDLNPDPVHPTDLDVFGNVDVSLQVWCYARIDRSESKSFTVYNRLLGEATLPHKFAHPEMRVGDWIKALYYRVKTTKNPTHWMVQRSKMSRDTGRKEEEMRVKGEEGESNVHSENRSGSRVGTETTQWTSRIEKKKDRRVLESMRYFATLPEIREILKRGNPEDLEVIDKILDRDRTRSQQ</sequence>
<evidence type="ECO:0008006" key="4">
    <source>
        <dbReference type="Google" id="ProtNLM"/>
    </source>
</evidence>
<feature type="compositionally biased region" description="Basic and acidic residues" evidence="1">
    <location>
        <begin position="706"/>
        <end position="722"/>
    </location>
</feature>
<feature type="region of interest" description="Disordered" evidence="1">
    <location>
        <begin position="877"/>
        <end position="917"/>
    </location>
</feature>
<comment type="caution">
    <text evidence="2">The sequence shown here is derived from an EMBL/GenBank/DDBJ whole genome shotgun (WGS) entry which is preliminary data.</text>
</comment>
<name>A0AAV5TP27_9BILA</name>
<evidence type="ECO:0000256" key="1">
    <source>
        <dbReference type="SAM" id="MobiDB-lite"/>
    </source>
</evidence>